<dbReference type="CDD" id="cd01129">
    <property type="entry name" value="PulE-GspE-like"/>
    <property type="match status" value="1"/>
</dbReference>
<evidence type="ECO:0000256" key="3">
    <source>
        <dbReference type="ARBA" id="ARBA00022840"/>
    </source>
</evidence>
<dbReference type="InterPro" id="IPR001482">
    <property type="entry name" value="T2SS/T4SS_dom"/>
</dbReference>
<dbReference type="EMBL" id="VULX01000001">
    <property type="protein sequence ID" value="MSR90023.1"/>
    <property type="molecule type" value="Genomic_DNA"/>
</dbReference>
<evidence type="ECO:0000256" key="1">
    <source>
        <dbReference type="ARBA" id="ARBA00006611"/>
    </source>
</evidence>
<accession>A0A7X2MVU1</accession>
<dbReference type="Pfam" id="PF00437">
    <property type="entry name" value="T2SSE"/>
    <property type="match status" value="1"/>
</dbReference>
<dbReference type="PANTHER" id="PTHR30258">
    <property type="entry name" value="TYPE II SECRETION SYSTEM PROTEIN GSPE-RELATED"/>
    <property type="match status" value="1"/>
</dbReference>
<dbReference type="GO" id="GO:0005524">
    <property type="term" value="F:ATP binding"/>
    <property type="evidence" value="ECO:0007669"/>
    <property type="project" value="UniProtKB-KW"/>
</dbReference>
<organism evidence="5 6">
    <name type="scientific">Inconstantimicrobium porci</name>
    <dbReference type="NCBI Taxonomy" id="2652291"/>
    <lineage>
        <taxon>Bacteria</taxon>
        <taxon>Bacillati</taxon>
        <taxon>Bacillota</taxon>
        <taxon>Clostridia</taxon>
        <taxon>Eubacteriales</taxon>
        <taxon>Clostridiaceae</taxon>
        <taxon>Inconstantimicrobium</taxon>
    </lineage>
</organism>
<dbReference type="Proteomes" id="UP000460287">
    <property type="component" value="Unassembled WGS sequence"/>
</dbReference>
<comment type="caution">
    <text evidence="5">The sequence shown here is derived from an EMBL/GenBank/DDBJ whole genome shotgun (WGS) entry which is preliminary data.</text>
</comment>
<dbReference type="PANTHER" id="PTHR30258:SF1">
    <property type="entry name" value="PROTEIN TRANSPORT PROTEIN HOFB HOMOLOG"/>
    <property type="match status" value="1"/>
</dbReference>
<feature type="domain" description="Bacterial type II secretion system protein E" evidence="4">
    <location>
        <begin position="285"/>
        <end position="299"/>
    </location>
</feature>
<gene>
    <name evidence="5" type="ORF">FYJ33_01000</name>
</gene>
<keyword evidence="2" id="KW-0547">Nucleotide-binding</keyword>
<evidence type="ECO:0000313" key="5">
    <source>
        <dbReference type="EMBL" id="MSR90023.1"/>
    </source>
</evidence>
<dbReference type="Gene3D" id="3.30.450.90">
    <property type="match status" value="1"/>
</dbReference>
<evidence type="ECO:0000313" key="6">
    <source>
        <dbReference type="Proteomes" id="UP000460287"/>
    </source>
</evidence>
<dbReference type="AlphaFoldDB" id="A0A7X2MVU1"/>
<evidence type="ECO:0000259" key="4">
    <source>
        <dbReference type="PROSITE" id="PS00662"/>
    </source>
</evidence>
<dbReference type="InterPro" id="IPR027417">
    <property type="entry name" value="P-loop_NTPase"/>
</dbReference>
<dbReference type="Gene3D" id="3.40.50.300">
    <property type="entry name" value="P-loop containing nucleotide triphosphate hydrolases"/>
    <property type="match status" value="1"/>
</dbReference>
<dbReference type="PROSITE" id="PS00662">
    <property type="entry name" value="T2SP_E"/>
    <property type="match status" value="1"/>
</dbReference>
<keyword evidence="3" id="KW-0067">ATP-binding</keyword>
<comment type="similarity">
    <text evidence="1">Belongs to the GSP E family.</text>
</comment>
<protein>
    <submittedName>
        <fullName evidence="5">Type II/IV secretion system protein</fullName>
    </submittedName>
</protein>
<name>A0A7X2MVU1_9CLOT</name>
<proteinExistence type="inferred from homology"/>
<sequence length="457" mass="53117">MDIVDIDLISKLSYEYAVNHMVLPIKLQNNKVLVKACECNKEIIEYLETVYGRKIDVLECSSDEIKNSICNQYKSFVYNSSDKSNKLAEEIIKLAIRERASDIHFESFDNECIVRFRVDGIMYSKFRMSRLQYDSLCIQIKFLANMDISDKMMPQDGKVKFKYDDSNMIDLRVSSIPTVSGEKLVIRILFKNEELMELYNMCYTEKQKKLMNNFLAVKEGLIIICGPTGSGKSTTLYAMLKKEKSDQLNITTIEDPAEFLMNNINQININEKIGLTFSKVLKHVLRQDPDVIMLGEIRDEDTAENTVRAAITGHKVYTTLHTDSIFNVYSRLKDMGVKEYLLKDCLKGVVSQRLVRKLCPHCRKEVYDYEDKYGIKKAYRAQGCTKCNKGYLGRIVIYEMLYVNFENKNGLKNGVVEDEESFVDLHECLNDYVEKGYISYDDYVEYMRLYDERVNIK</sequence>
<reference evidence="5 6" key="1">
    <citation type="submission" date="2019-08" db="EMBL/GenBank/DDBJ databases">
        <title>In-depth cultivation of the pig gut microbiome towards novel bacterial diversity and tailored functional studies.</title>
        <authorList>
            <person name="Wylensek D."/>
            <person name="Hitch T.C.A."/>
            <person name="Clavel T."/>
        </authorList>
    </citation>
    <scope>NUCLEOTIDE SEQUENCE [LARGE SCALE GENOMIC DNA]</scope>
    <source>
        <strain evidence="5 6">WCA-383-APC-5B</strain>
    </source>
</reference>
<evidence type="ECO:0000256" key="2">
    <source>
        <dbReference type="ARBA" id="ARBA00022741"/>
    </source>
</evidence>
<keyword evidence="6" id="KW-1185">Reference proteome</keyword>
<dbReference type="SUPFAM" id="SSF52540">
    <property type="entry name" value="P-loop containing nucleoside triphosphate hydrolases"/>
    <property type="match status" value="1"/>
</dbReference>
<dbReference type="GO" id="GO:0005886">
    <property type="term" value="C:plasma membrane"/>
    <property type="evidence" value="ECO:0007669"/>
    <property type="project" value="TreeGrafter"/>
</dbReference>
<dbReference type="GO" id="GO:0016887">
    <property type="term" value="F:ATP hydrolysis activity"/>
    <property type="evidence" value="ECO:0007669"/>
    <property type="project" value="TreeGrafter"/>
</dbReference>